<dbReference type="EMBL" id="LT629695">
    <property type="protein sequence ID" value="SDH60752.1"/>
    <property type="molecule type" value="Genomic_DNA"/>
</dbReference>
<keyword evidence="3" id="KW-1185">Reference proteome</keyword>
<dbReference type="RefSeq" id="WP_092504267.1">
    <property type="nucleotide sequence ID" value="NZ_LT629695.1"/>
</dbReference>
<accession>A0A1G8DSY4</accession>
<evidence type="ECO:0000313" key="2">
    <source>
        <dbReference type="EMBL" id="SDH60752.1"/>
    </source>
</evidence>
<proteinExistence type="predicted"/>
<name>A0A1G8DSY4_9MICO</name>
<keyword evidence="1" id="KW-0812">Transmembrane</keyword>
<organism evidence="2 3">
    <name type="scientific">Agrococcus jejuensis</name>
    <dbReference type="NCBI Taxonomy" id="399736"/>
    <lineage>
        <taxon>Bacteria</taxon>
        <taxon>Bacillati</taxon>
        <taxon>Actinomycetota</taxon>
        <taxon>Actinomycetes</taxon>
        <taxon>Micrococcales</taxon>
        <taxon>Microbacteriaceae</taxon>
        <taxon>Agrococcus</taxon>
    </lineage>
</organism>
<protein>
    <submittedName>
        <fullName evidence="2">Uncharacterized protein</fullName>
    </submittedName>
</protein>
<feature type="transmembrane region" description="Helical" evidence="1">
    <location>
        <begin position="30"/>
        <end position="46"/>
    </location>
</feature>
<feature type="transmembrane region" description="Helical" evidence="1">
    <location>
        <begin position="7"/>
        <end position="24"/>
    </location>
</feature>
<dbReference type="Proteomes" id="UP000198822">
    <property type="component" value="Chromosome I"/>
</dbReference>
<reference evidence="3" key="1">
    <citation type="submission" date="2016-10" db="EMBL/GenBank/DDBJ databases">
        <authorList>
            <person name="Varghese N."/>
            <person name="Submissions S."/>
        </authorList>
    </citation>
    <scope>NUCLEOTIDE SEQUENCE [LARGE SCALE GENOMIC DNA]</scope>
    <source>
        <strain evidence="3">DSM 22002</strain>
    </source>
</reference>
<keyword evidence="1" id="KW-1133">Transmembrane helix</keyword>
<gene>
    <name evidence="2" type="ORF">SAMN04489720_1764</name>
</gene>
<keyword evidence="1" id="KW-0472">Membrane</keyword>
<evidence type="ECO:0000313" key="3">
    <source>
        <dbReference type="Proteomes" id="UP000198822"/>
    </source>
</evidence>
<sequence>MTGSRAAFLPLAIVFGGAALLFFIAEQPVWMAFAPMAFTFLVLGLVRSGDEPDDEESTPDAS</sequence>
<dbReference type="AlphaFoldDB" id="A0A1G8DSY4"/>
<evidence type="ECO:0000256" key="1">
    <source>
        <dbReference type="SAM" id="Phobius"/>
    </source>
</evidence>